<dbReference type="Pfam" id="PF00106">
    <property type="entry name" value="adh_short"/>
    <property type="match status" value="1"/>
</dbReference>
<proteinExistence type="predicted"/>
<evidence type="ECO:0000313" key="3">
    <source>
        <dbReference type="Proteomes" id="UP000029964"/>
    </source>
</evidence>
<dbReference type="InterPro" id="IPR036291">
    <property type="entry name" value="NAD(P)-bd_dom_sf"/>
</dbReference>
<dbReference type="SUPFAM" id="SSF51735">
    <property type="entry name" value="NAD(P)-binding Rossmann-fold domains"/>
    <property type="match status" value="1"/>
</dbReference>
<dbReference type="OrthoDB" id="191139at2759"/>
<keyword evidence="3" id="KW-1185">Reference proteome</keyword>
<dbReference type="InterPro" id="IPR002347">
    <property type="entry name" value="SDR_fam"/>
</dbReference>
<dbReference type="Gene3D" id="3.40.50.720">
    <property type="entry name" value="NAD(P)-binding Rossmann-like Domain"/>
    <property type="match status" value="1"/>
</dbReference>
<dbReference type="PANTHER" id="PTHR43157">
    <property type="entry name" value="PHOSPHATIDYLINOSITOL-GLYCAN BIOSYNTHESIS CLASS F PROTEIN-RELATED"/>
    <property type="match status" value="1"/>
</dbReference>
<accession>A0A086SW87</accession>
<dbReference type="STRING" id="857340.A0A086SW87"/>
<dbReference type="HOGENOM" id="CLU_010194_44_6_1"/>
<name>A0A086SW87_HAPC1</name>
<dbReference type="PRINTS" id="PR00081">
    <property type="entry name" value="GDHRDH"/>
</dbReference>
<reference evidence="3" key="1">
    <citation type="journal article" date="2014" name="Genome Announc.">
        <title>Genome sequence and annotation of Acremonium chrysogenum, producer of the beta-lactam antibiotic cephalosporin C.</title>
        <authorList>
            <person name="Terfehr D."/>
            <person name="Dahlmann T.A."/>
            <person name="Specht T."/>
            <person name="Zadra I."/>
            <person name="Kuernsteiner H."/>
            <person name="Kueck U."/>
        </authorList>
    </citation>
    <scope>NUCLEOTIDE SEQUENCE [LARGE SCALE GENOMIC DNA]</scope>
    <source>
        <strain evidence="3">ATCC 11550 / CBS 779.69 / DSM 880 / IAM 14645 / JCM 23072 / IMI 49137</strain>
    </source>
</reference>
<gene>
    <name evidence="2" type="ORF">ACRE_079270</name>
</gene>
<dbReference type="AlphaFoldDB" id="A0A086SW87"/>
<dbReference type="GO" id="GO:0016491">
    <property type="term" value="F:oxidoreductase activity"/>
    <property type="evidence" value="ECO:0007669"/>
    <property type="project" value="UniProtKB-KW"/>
</dbReference>
<evidence type="ECO:0000256" key="1">
    <source>
        <dbReference type="ARBA" id="ARBA00023002"/>
    </source>
</evidence>
<evidence type="ECO:0000313" key="2">
    <source>
        <dbReference type="EMBL" id="KFH41369.1"/>
    </source>
</evidence>
<dbReference type="CDD" id="cd05327">
    <property type="entry name" value="retinol-DH_like_SDR_c_like"/>
    <property type="match status" value="1"/>
</dbReference>
<dbReference type="Proteomes" id="UP000029964">
    <property type="component" value="Unassembled WGS sequence"/>
</dbReference>
<sequence>MQSALHKVVGPKEVQPDNLKGRIAVVTGGALGIGYEVSRALAHAGCKVIMVNRKEEQGQEAIAKIREQTPDADIDWKECDMGNLGQIREVFSGLRDSLDRLDYLVLSAGINANTYDVDADGIERIFGVNYLGQYYTTNQLWPLIRKTSTRPGVTGPRIVALSSEVHRTAPSDLKFKSLEDINNKGLGPTQLYARTKLALILLMKFGLCEWVIKPNSDSIYALSVHPGAVKTAMQDQWKDAYPGITGQLISFAMKVVGRDVEQGSYSALWALTSPEIDEKHINGAYFVDPGQFGKESKQASDEQLAKDLWQLSEKLVKQKLGDDALIDWNQK</sequence>
<organism evidence="2 3">
    <name type="scientific">Hapsidospora chrysogenum (strain ATCC 11550 / CBS 779.69 / DSM 880 / IAM 14645 / JCM 23072 / IMI 49137)</name>
    <name type="common">Acremonium chrysogenum</name>
    <dbReference type="NCBI Taxonomy" id="857340"/>
    <lineage>
        <taxon>Eukaryota</taxon>
        <taxon>Fungi</taxon>
        <taxon>Dikarya</taxon>
        <taxon>Ascomycota</taxon>
        <taxon>Pezizomycotina</taxon>
        <taxon>Sordariomycetes</taxon>
        <taxon>Hypocreomycetidae</taxon>
        <taxon>Hypocreales</taxon>
        <taxon>Bionectriaceae</taxon>
        <taxon>Hapsidospora</taxon>
    </lineage>
</organism>
<dbReference type="PANTHER" id="PTHR43157:SF31">
    <property type="entry name" value="PHOSPHATIDYLINOSITOL-GLYCAN BIOSYNTHESIS CLASS F PROTEIN"/>
    <property type="match status" value="1"/>
</dbReference>
<dbReference type="EMBL" id="JPKY01000132">
    <property type="protein sequence ID" value="KFH41369.1"/>
    <property type="molecule type" value="Genomic_DNA"/>
</dbReference>
<protein>
    <submittedName>
        <fullName evidence="2">Short-chain dehydrogenase-like protein</fullName>
    </submittedName>
</protein>
<comment type="caution">
    <text evidence="2">The sequence shown here is derived from an EMBL/GenBank/DDBJ whole genome shotgun (WGS) entry which is preliminary data.</text>
</comment>
<keyword evidence="1" id="KW-0560">Oxidoreductase</keyword>